<name>F9CZK4_PREDD</name>
<comment type="caution">
    <text evidence="1">The sequence shown here is derived from an EMBL/GenBank/DDBJ whole genome shotgun (WGS) entry which is preliminary data.</text>
</comment>
<proteinExistence type="predicted"/>
<dbReference type="AlphaFoldDB" id="F9CZK4"/>
<organism evidence="1 2">
    <name type="scientific">Prevotella dentalis (strain ATCC 49559 / DSM 3688 / JCM 13448 / NCTC 12043 / ES 2772)</name>
    <name type="common">Mitsuokella dentalis</name>
    <dbReference type="NCBI Taxonomy" id="908937"/>
    <lineage>
        <taxon>Bacteria</taxon>
        <taxon>Pseudomonadati</taxon>
        <taxon>Bacteroidota</taxon>
        <taxon>Bacteroidia</taxon>
        <taxon>Bacteroidales</taxon>
        <taxon>Prevotellaceae</taxon>
        <taxon>Prevotella</taxon>
    </lineage>
</organism>
<gene>
    <name evidence="1" type="ORF">HMPREF9136_0031</name>
</gene>
<dbReference type="Proteomes" id="UP000007820">
    <property type="component" value="Unassembled WGS sequence"/>
</dbReference>
<sequence>MLHVLELSFSYISQFHRRSGLKDFDCLAFHQLLTTVFSSVQCFISC</sequence>
<evidence type="ECO:0000313" key="2">
    <source>
        <dbReference type="Proteomes" id="UP000007820"/>
    </source>
</evidence>
<dbReference type="EMBL" id="AFPW01000001">
    <property type="protein sequence ID" value="EGQ17687.1"/>
    <property type="molecule type" value="Genomic_DNA"/>
</dbReference>
<accession>F9CZK4</accession>
<evidence type="ECO:0000313" key="1">
    <source>
        <dbReference type="EMBL" id="EGQ17687.1"/>
    </source>
</evidence>
<reference evidence="1 2" key="1">
    <citation type="submission" date="2011-04" db="EMBL/GenBank/DDBJ databases">
        <authorList>
            <person name="Muzny D."/>
            <person name="Qin X."/>
            <person name="Deng J."/>
            <person name="Jiang H."/>
            <person name="Liu Y."/>
            <person name="Qu J."/>
            <person name="Song X.-Z."/>
            <person name="Zhang L."/>
            <person name="Thornton R."/>
            <person name="Coyle M."/>
            <person name="Francisco L."/>
            <person name="Jackson L."/>
            <person name="Javaid M."/>
            <person name="Korchina V."/>
            <person name="Kovar C."/>
            <person name="Mata R."/>
            <person name="Mathew T."/>
            <person name="Ngo R."/>
            <person name="Nguyen L."/>
            <person name="Nguyen N."/>
            <person name="Okwuonu G."/>
            <person name="Ongeri F."/>
            <person name="Pham C."/>
            <person name="Simmons D."/>
            <person name="Wilczek-Boney K."/>
            <person name="Hale W."/>
            <person name="Jakkamsetti A."/>
            <person name="Pham P."/>
            <person name="Ruth R."/>
            <person name="San Lucas F."/>
            <person name="Warren J."/>
            <person name="Zhang J."/>
            <person name="Zhao Z."/>
            <person name="Zhou C."/>
            <person name="Zhu D."/>
            <person name="Lee S."/>
            <person name="Bess C."/>
            <person name="Blankenburg K."/>
            <person name="Forbes L."/>
            <person name="Fu Q."/>
            <person name="Gubbala S."/>
            <person name="Hirani K."/>
            <person name="Jayaseelan J.C."/>
            <person name="Lara F."/>
            <person name="Munidasa M."/>
            <person name="Palculict T."/>
            <person name="Patil S."/>
            <person name="Pu L.-L."/>
            <person name="Saada N."/>
            <person name="Tang L."/>
            <person name="Weissenberger G."/>
            <person name="Zhu Y."/>
            <person name="Hemphill L."/>
            <person name="Shang Y."/>
            <person name="Youmans B."/>
            <person name="Ayvaz T."/>
            <person name="Ross M."/>
            <person name="Santibanez J."/>
            <person name="Aqrawi P."/>
            <person name="Gross S."/>
            <person name="Joshi V."/>
            <person name="Fowler G."/>
            <person name="Nazareth L."/>
            <person name="Reid J."/>
            <person name="Worley K."/>
            <person name="Petrosino J."/>
            <person name="Highlander S."/>
            <person name="Gibbs R."/>
        </authorList>
    </citation>
    <scope>NUCLEOTIDE SEQUENCE [LARGE SCALE GENOMIC DNA]</scope>
    <source>
        <strain evidence="1 2">DSM 3688</strain>
    </source>
</reference>
<protein>
    <submittedName>
        <fullName evidence="1">Uncharacterized protein</fullName>
    </submittedName>
</protein>